<dbReference type="NCBIfam" id="TIGR04336">
    <property type="entry name" value="AmmeMemoSam_B"/>
    <property type="match status" value="1"/>
</dbReference>
<proteinExistence type="inferred from homology"/>
<dbReference type="EMBL" id="QZKI01000061">
    <property type="protein sequence ID" value="RJP71243.1"/>
    <property type="molecule type" value="Genomic_DNA"/>
</dbReference>
<dbReference type="AlphaFoldDB" id="A0A419F0B2"/>
<evidence type="ECO:0000313" key="3">
    <source>
        <dbReference type="Proteomes" id="UP000285961"/>
    </source>
</evidence>
<comment type="similarity">
    <text evidence="1">Belongs to the MEMO1 family.</text>
</comment>
<organism evidence="2 3">
    <name type="scientific">Candidatus Abyssobacteria bacterium SURF_17</name>
    <dbReference type="NCBI Taxonomy" id="2093361"/>
    <lineage>
        <taxon>Bacteria</taxon>
        <taxon>Pseudomonadati</taxon>
        <taxon>Candidatus Hydrogenedentota</taxon>
        <taxon>Candidatus Abyssobacteria</taxon>
    </lineage>
</organism>
<dbReference type="Pfam" id="PF01875">
    <property type="entry name" value="Memo"/>
    <property type="match status" value="1"/>
</dbReference>
<comment type="caution">
    <text evidence="2">The sequence shown here is derived from an EMBL/GenBank/DDBJ whole genome shotgun (WGS) entry which is preliminary data.</text>
</comment>
<dbReference type="PANTHER" id="PTHR11060">
    <property type="entry name" value="PROTEIN MEMO1"/>
    <property type="match status" value="1"/>
</dbReference>
<evidence type="ECO:0000313" key="2">
    <source>
        <dbReference type="EMBL" id="RJP71243.1"/>
    </source>
</evidence>
<accession>A0A419F0B2</accession>
<dbReference type="Proteomes" id="UP000285961">
    <property type="component" value="Unassembled WGS sequence"/>
</dbReference>
<reference evidence="2 3" key="1">
    <citation type="journal article" date="2017" name="ISME J.">
        <title>Energy and carbon metabolisms in a deep terrestrial subsurface fluid microbial community.</title>
        <authorList>
            <person name="Momper L."/>
            <person name="Jungbluth S.P."/>
            <person name="Lee M.D."/>
            <person name="Amend J.P."/>
        </authorList>
    </citation>
    <scope>NUCLEOTIDE SEQUENCE [LARGE SCALE GENOMIC DNA]</scope>
    <source>
        <strain evidence="2">SURF_17</strain>
    </source>
</reference>
<dbReference type="InterPro" id="IPR002737">
    <property type="entry name" value="MEMO1_fam"/>
</dbReference>
<evidence type="ECO:0000256" key="1">
    <source>
        <dbReference type="ARBA" id="ARBA00006315"/>
    </source>
</evidence>
<dbReference type="CDD" id="cd07361">
    <property type="entry name" value="MEMO_like"/>
    <property type="match status" value="1"/>
</dbReference>
<sequence>MRRDVAPMDLPKLREVEAFAVTVSGKKMIGLRDPMNYSSEVVAVPQQLYPLLLLLDGQHSVVDIQAEYMRRFGELIFRETIDDVLKVLDAGLFLDSDNFRRKREEIENEFKQSPLRQALLAGKSYDASPEALDQQIQQFFTHEEGPGLPEKKPRKTHVKGIIAPHIDFQRGGPCFAWAYKDLAERADADVYIIFGTAHTHTVMPFVATHKDFETPYGTLPCNRELVRLIQKSVSYDLFRDEFVHRGEHSIEFQTVFLRYLFRDKKEISIVPILCGSFHEMVASRISPAEDARIREFVKAVKNAVKQSGARICCIAGADLAHVGPRFGDVHPISDGFLKLLKADDLRMLEPLERADANGFFSAIQADGDRRKICGLPPIYTMLSVMEATRGKLLKYQQWPDPQGTVTFASMAFY</sequence>
<dbReference type="PANTHER" id="PTHR11060:SF0">
    <property type="entry name" value="PROTEIN MEMO1"/>
    <property type="match status" value="1"/>
</dbReference>
<gene>
    <name evidence="2" type="primary">amrB</name>
    <name evidence="2" type="ORF">C4532_07980</name>
</gene>
<name>A0A419F0B2_9BACT</name>
<protein>
    <submittedName>
        <fullName evidence="2">AmmeMemoRadiSam system protein B</fullName>
    </submittedName>
</protein>
<dbReference type="Gene3D" id="3.40.830.10">
    <property type="entry name" value="LigB-like"/>
    <property type="match status" value="1"/>
</dbReference>